<dbReference type="InterPro" id="IPR036388">
    <property type="entry name" value="WH-like_DNA-bd_sf"/>
</dbReference>
<dbReference type="PANTHER" id="PTHR48111">
    <property type="entry name" value="REGULATOR OF RPOS"/>
    <property type="match status" value="1"/>
</dbReference>
<evidence type="ECO:0000256" key="5">
    <source>
        <dbReference type="ARBA" id="ARBA00023163"/>
    </source>
</evidence>
<name>A0A5S3UXH8_9GAMM</name>
<evidence type="ECO:0000256" key="1">
    <source>
        <dbReference type="ARBA" id="ARBA00022553"/>
    </source>
</evidence>
<dbReference type="InterPro" id="IPR039420">
    <property type="entry name" value="WalR-like"/>
</dbReference>
<dbReference type="GO" id="GO:0005829">
    <property type="term" value="C:cytosol"/>
    <property type="evidence" value="ECO:0007669"/>
    <property type="project" value="TreeGrafter"/>
</dbReference>
<dbReference type="PANTHER" id="PTHR48111:SF22">
    <property type="entry name" value="REGULATOR OF RPOS"/>
    <property type="match status" value="1"/>
</dbReference>
<dbReference type="GO" id="GO:0000976">
    <property type="term" value="F:transcription cis-regulatory region binding"/>
    <property type="evidence" value="ECO:0007669"/>
    <property type="project" value="TreeGrafter"/>
</dbReference>
<dbReference type="Pfam" id="PF00072">
    <property type="entry name" value="Response_reg"/>
    <property type="match status" value="1"/>
</dbReference>
<dbReference type="InterPro" id="IPR001789">
    <property type="entry name" value="Sig_transdc_resp-reg_receiver"/>
</dbReference>
<keyword evidence="3" id="KW-0805">Transcription regulation</keyword>
<evidence type="ECO:0000313" key="7">
    <source>
        <dbReference type="Proteomes" id="UP000305729"/>
    </source>
</evidence>
<dbReference type="Gene3D" id="1.10.10.10">
    <property type="entry name" value="Winged helix-like DNA-binding domain superfamily/Winged helix DNA-binding domain"/>
    <property type="match status" value="1"/>
</dbReference>
<dbReference type="InterPro" id="IPR016032">
    <property type="entry name" value="Sig_transdc_resp-reg_C-effctor"/>
</dbReference>
<keyword evidence="5" id="KW-0804">Transcription</keyword>
<accession>A0A5S3UXH8</accession>
<sequence length="234" mass="26389">MTRMAQVKVLLIEDNQDLSRNIGEYIESQGAVVDFAHTGELGVQLALEQFYDCVVLDVMLPKMDGLAVCQQLRTEANRHIPIIMLTARDTLDDKLSGFSLGVDDYLTKPFALEELWVRCNALARRHLLNSEHTLRLGEGDKALSLNNQTQHIERAGSPLTLQPIPFKILRLLMEHHPRALSRSELCDRIWGDEPTDSDALRSHIYQLRKAIDKPFSSPIIKTIHGIGFALDIEG</sequence>
<dbReference type="AlphaFoldDB" id="A0A5S3UXH8"/>
<gene>
    <name evidence="6" type="ORF">CWC22_022425</name>
</gene>
<evidence type="ECO:0000256" key="4">
    <source>
        <dbReference type="ARBA" id="ARBA00023125"/>
    </source>
</evidence>
<dbReference type="SMART" id="SM00448">
    <property type="entry name" value="REC"/>
    <property type="match status" value="1"/>
</dbReference>
<dbReference type="Proteomes" id="UP000305729">
    <property type="component" value="Chromosome 2"/>
</dbReference>
<dbReference type="FunFam" id="3.40.50.2300:FF:000001">
    <property type="entry name" value="DNA-binding response regulator PhoB"/>
    <property type="match status" value="1"/>
</dbReference>
<dbReference type="SUPFAM" id="SSF46894">
    <property type="entry name" value="C-terminal effector domain of the bipartite response regulators"/>
    <property type="match status" value="1"/>
</dbReference>
<dbReference type="PROSITE" id="PS50110">
    <property type="entry name" value="RESPONSE_REGULATORY"/>
    <property type="match status" value="1"/>
</dbReference>
<dbReference type="GO" id="GO:0000156">
    <property type="term" value="F:phosphorelay response regulator activity"/>
    <property type="evidence" value="ECO:0007669"/>
    <property type="project" value="TreeGrafter"/>
</dbReference>
<dbReference type="EMBL" id="CP045430">
    <property type="protein sequence ID" value="QPB86148.1"/>
    <property type="molecule type" value="Genomic_DNA"/>
</dbReference>
<protein>
    <submittedName>
        <fullName evidence="6">Response regulator</fullName>
    </submittedName>
</protein>
<reference evidence="6 7" key="1">
    <citation type="submission" date="2019-10" db="EMBL/GenBank/DDBJ databases">
        <title>Pseudoalteromonas rubra S4059.</title>
        <authorList>
            <person name="Paulsen S."/>
            <person name="Wang X."/>
        </authorList>
    </citation>
    <scope>NUCLEOTIDE SEQUENCE [LARGE SCALE GENOMIC DNA]</scope>
    <source>
        <strain evidence="6 7">S4059</strain>
    </source>
</reference>
<dbReference type="PROSITE" id="PS51755">
    <property type="entry name" value="OMPR_PHOB"/>
    <property type="match status" value="1"/>
</dbReference>
<dbReference type="Gene3D" id="3.40.50.2300">
    <property type="match status" value="1"/>
</dbReference>
<dbReference type="InterPro" id="IPR011006">
    <property type="entry name" value="CheY-like_superfamily"/>
</dbReference>
<dbReference type="CDD" id="cd17574">
    <property type="entry name" value="REC_OmpR"/>
    <property type="match status" value="1"/>
</dbReference>
<evidence type="ECO:0000313" key="6">
    <source>
        <dbReference type="EMBL" id="QPB86148.1"/>
    </source>
</evidence>
<keyword evidence="2" id="KW-0902">Two-component regulatory system</keyword>
<dbReference type="SMART" id="SM00862">
    <property type="entry name" value="Trans_reg_C"/>
    <property type="match status" value="1"/>
</dbReference>
<dbReference type="InterPro" id="IPR001867">
    <property type="entry name" value="OmpR/PhoB-type_DNA-bd"/>
</dbReference>
<evidence type="ECO:0000256" key="3">
    <source>
        <dbReference type="ARBA" id="ARBA00023015"/>
    </source>
</evidence>
<dbReference type="STRING" id="43658.AT705_23750"/>
<evidence type="ECO:0000256" key="2">
    <source>
        <dbReference type="ARBA" id="ARBA00023012"/>
    </source>
</evidence>
<dbReference type="GO" id="GO:0006355">
    <property type="term" value="P:regulation of DNA-templated transcription"/>
    <property type="evidence" value="ECO:0007669"/>
    <property type="project" value="InterPro"/>
</dbReference>
<keyword evidence="1" id="KW-0597">Phosphoprotein</keyword>
<dbReference type="CDD" id="cd00383">
    <property type="entry name" value="trans_reg_C"/>
    <property type="match status" value="1"/>
</dbReference>
<dbReference type="GO" id="GO:0032993">
    <property type="term" value="C:protein-DNA complex"/>
    <property type="evidence" value="ECO:0007669"/>
    <property type="project" value="TreeGrafter"/>
</dbReference>
<dbReference type="Gene3D" id="6.10.250.690">
    <property type="match status" value="1"/>
</dbReference>
<dbReference type="SUPFAM" id="SSF52172">
    <property type="entry name" value="CheY-like"/>
    <property type="match status" value="1"/>
</dbReference>
<dbReference type="Pfam" id="PF00486">
    <property type="entry name" value="Trans_reg_C"/>
    <property type="match status" value="1"/>
</dbReference>
<proteinExistence type="predicted"/>
<organism evidence="6 7">
    <name type="scientific">Pseudoalteromonas rubra</name>
    <dbReference type="NCBI Taxonomy" id="43658"/>
    <lineage>
        <taxon>Bacteria</taxon>
        <taxon>Pseudomonadati</taxon>
        <taxon>Pseudomonadota</taxon>
        <taxon>Gammaproteobacteria</taxon>
        <taxon>Alteromonadales</taxon>
        <taxon>Pseudoalteromonadaceae</taxon>
        <taxon>Pseudoalteromonas</taxon>
    </lineage>
</organism>
<keyword evidence="4" id="KW-0238">DNA-binding</keyword>